<feature type="transmembrane region" description="Helical" evidence="7">
    <location>
        <begin position="175"/>
        <end position="194"/>
    </location>
</feature>
<keyword evidence="2 7" id="KW-0813">Transport</keyword>
<dbReference type="Proteomes" id="UP000294817">
    <property type="component" value="Unassembled WGS sequence"/>
</dbReference>
<dbReference type="GO" id="GO:0055085">
    <property type="term" value="P:transmembrane transport"/>
    <property type="evidence" value="ECO:0007669"/>
    <property type="project" value="InterPro"/>
</dbReference>
<keyword evidence="3" id="KW-1003">Cell membrane</keyword>
<organism evidence="9 10">
    <name type="scientific">Petrotoga sibirica</name>
    <dbReference type="NCBI Taxonomy" id="156202"/>
    <lineage>
        <taxon>Bacteria</taxon>
        <taxon>Thermotogati</taxon>
        <taxon>Thermotogota</taxon>
        <taxon>Thermotogae</taxon>
        <taxon>Petrotogales</taxon>
        <taxon>Petrotogaceae</taxon>
        <taxon>Petrotoga</taxon>
    </lineage>
</organism>
<dbReference type="SUPFAM" id="SSF161098">
    <property type="entry name" value="MetI-like"/>
    <property type="match status" value="1"/>
</dbReference>
<keyword evidence="4 7" id="KW-0812">Transmembrane</keyword>
<evidence type="ECO:0000256" key="1">
    <source>
        <dbReference type="ARBA" id="ARBA00004651"/>
    </source>
</evidence>
<feature type="transmembrane region" description="Helical" evidence="7">
    <location>
        <begin position="15"/>
        <end position="43"/>
    </location>
</feature>
<proteinExistence type="inferred from homology"/>
<comment type="similarity">
    <text evidence="7">Belongs to the binding-protein-dependent transport system permease family.</text>
</comment>
<keyword evidence="10" id="KW-1185">Reference proteome</keyword>
<comment type="subcellular location">
    <subcellularLocation>
        <location evidence="1 7">Cell membrane</location>
        <topology evidence="1 7">Multi-pass membrane protein</topology>
    </subcellularLocation>
</comment>
<dbReference type="EMBL" id="SODZ01000013">
    <property type="protein sequence ID" value="TDX12869.1"/>
    <property type="molecule type" value="Genomic_DNA"/>
</dbReference>
<evidence type="ECO:0000313" key="9">
    <source>
        <dbReference type="EMBL" id="TDX12869.1"/>
    </source>
</evidence>
<accession>A0A4R8ELT6</accession>
<evidence type="ECO:0000313" key="10">
    <source>
        <dbReference type="Proteomes" id="UP000294817"/>
    </source>
</evidence>
<feature type="transmembrane region" description="Helical" evidence="7">
    <location>
        <begin position="206"/>
        <end position="224"/>
    </location>
</feature>
<reference evidence="9 10" key="1">
    <citation type="submission" date="2019-03" db="EMBL/GenBank/DDBJ databases">
        <title>Genomic Encyclopedia of Type Strains, Phase IV (KMG-IV): sequencing the most valuable type-strain genomes for metagenomic binning, comparative biology and taxonomic classification.</title>
        <authorList>
            <person name="Goeker M."/>
        </authorList>
    </citation>
    <scope>NUCLEOTIDE SEQUENCE [LARGE SCALE GENOMIC DNA]</scope>
    <source>
        <strain evidence="9 10">DSM 13575</strain>
    </source>
</reference>
<dbReference type="PANTHER" id="PTHR43005">
    <property type="entry name" value="BLR7065 PROTEIN"/>
    <property type="match status" value="1"/>
</dbReference>
<feature type="transmembrane region" description="Helical" evidence="7">
    <location>
        <begin position="111"/>
        <end position="130"/>
    </location>
</feature>
<comment type="caution">
    <text evidence="9">The sequence shown here is derived from an EMBL/GenBank/DDBJ whole genome shotgun (WGS) entry which is preliminary data.</text>
</comment>
<dbReference type="PANTHER" id="PTHR43005:SF1">
    <property type="entry name" value="SPERMIDINE_PUTRESCINE TRANSPORT SYSTEM PERMEASE PROTEIN"/>
    <property type="match status" value="1"/>
</dbReference>
<feature type="transmembrane region" description="Helical" evidence="7">
    <location>
        <begin position="267"/>
        <end position="287"/>
    </location>
</feature>
<gene>
    <name evidence="9" type="ORF">C8D74_11314</name>
</gene>
<dbReference type="InterPro" id="IPR035906">
    <property type="entry name" value="MetI-like_sf"/>
</dbReference>
<dbReference type="Pfam" id="PF00528">
    <property type="entry name" value="BPD_transp_1"/>
    <property type="match status" value="1"/>
</dbReference>
<dbReference type="RefSeq" id="WP_103876181.1">
    <property type="nucleotide sequence ID" value="NZ_SODZ01000013.1"/>
</dbReference>
<dbReference type="AlphaFoldDB" id="A0A4R8ELT6"/>
<evidence type="ECO:0000256" key="2">
    <source>
        <dbReference type="ARBA" id="ARBA00022448"/>
    </source>
</evidence>
<dbReference type="CDD" id="cd06261">
    <property type="entry name" value="TM_PBP2"/>
    <property type="match status" value="1"/>
</dbReference>
<protein>
    <submittedName>
        <fullName evidence="9">Carbohydrate ABC transporter membrane protein 1 (CUT1 family)</fullName>
    </submittedName>
</protein>
<dbReference type="Gene3D" id="1.10.3720.10">
    <property type="entry name" value="MetI-like"/>
    <property type="match status" value="1"/>
</dbReference>
<evidence type="ECO:0000256" key="4">
    <source>
        <dbReference type="ARBA" id="ARBA00022692"/>
    </source>
</evidence>
<evidence type="ECO:0000259" key="8">
    <source>
        <dbReference type="PROSITE" id="PS50928"/>
    </source>
</evidence>
<name>A0A4R8ELT6_9BACT</name>
<evidence type="ECO:0000256" key="3">
    <source>
        <dbReference type="ARBA" id="ARBA00022475"/>
    </source>
</evidence>
<evidence type="ECO:0000256" key="5">
    <source>
        <dbReference type="ARBA" id="ARBA00022989"/>
    </source>
</evidence>
<dbReference type="GO" id="GO:0005886">
    <property type="term" value="C:plasma membrane"/>
    <property type="evidence" value="ECO:0007669"/>
    <property type="project" value="UniProtKB-SubCell"/>
</dbReference>
<keyword evidence="6 7" id="KW-0472">Membrane</keyword>
<sequence>MATKKNKRIGERSPVLYFILPALILVGLVLIYPIIYAVGISFFNWPLVDESSRGFIGISNYVRIFQDKEFWHALFLQLGFIFIAIPIELIMGFFVALLLNREFKGVNLIRSLLLLPVFVLPVLSGLTWRLMLQPEYGAISFLLNTLGIPQTAWLANPGTAYAAVIIQDIWRMWPFMFMFIYSGLINIPSSLIEAADLDGAKFWDKVIKIIIPLLRPTITTALLLRLIDALRIFSEVFVMTGGGPSNATTLLSLYIHKQAFRYFNVGYASAMGVILIVISLIIANFLVRRNMDSGS</sequence>
<evidence type="ECO:0000256" key="6">
    <source>
        <dbReference type="ARBA" id="ARBA00023136"/>
    </source>
</evidence>
<dbReference type="PROSITE" id="PS50928">
    <property type="entry name" value="ABC_TM1"/>
    <property type="match status" value="1"/>
</dbReference>
<dbReference type="InterPro" id="IPR000515">
    <property type="entry name" value="MetI-like"/>
</dbReference>
<feature type="transmembrane region" description="Helical" evidence="7">
    <location>
        <begin position="236"/>
        <end position="255"/>
    </location>
</feature>
<feature type="transmembrane region" description="Helical" evidence="7">
    <location>
        <begin position="74"/>
        <end position="99"/>
    </location>
</feature>
<evidence type="ECO:0000256" key="7">
    <source>
        <dbReference type="RuleBase" id="RU363032"/>
    </source>
</evidence>
<feature type="transmembrane region" description="Helical" evidence="7">
    <location>
        <begin position="136"/>
        <end position="155"/>
    </location>
</feature>
<feature type="domain" description="ABC transmembrane type-1" evidence="8">
    <location>
        <begin position="74"/>
        <end position="286"/>
    </location>
</feature>
<keyword evidence="5 7" id="KW-1133">Transmembrane helix</keyword>